<organism evidence="6 7">
    <name type="scientific">Trifolium pratense</name>
    <name type="common">Red clover</name>
    <dbReference type="NCBI Taxonomy" id="57577"/>
    <lineage>
        <taxon>Eukaryota</taxon>
        <taxon>Viridiplantae</taxon>
        <taxon>Streptophyta</taxon>
        <taxon>Embryophyta</taxon>
        <taxon>Tracheophyta</taxon>
        <taxon>Spermatophyta</taxon>
        <taxon>Magnoliopsida</taxon>
        <taxon>eudicotyledons</taxon>
        <taxon>Gunneridae</taxon>
        <taxon>Pentapetalae</taxon>
        <taxon>rosids</taxon>
        <taxon>fabids</taxon>
        <taxon>Fabales</taxon>
        <taxon>Fabaceae</taxon>
        <taxon>Papilionoideae</taxon>
        <taxon>50 kb inversion clade</taxon>
        <taxon>NPAAA clade</taxon>
        <taxon>Hologalegina</taxon>
        <taxon>IRL clade</taxon>
        <taxon>Trifolieae</taxon>
        <taxon>Trifolium</taxon>
    </lineage>
</organism>
<dbReference type="GO" id="GO:0005737">
    <property type="term" value="C:cytoplasm"/>
    <property type="evidence" value="ECO:0007669"/>
    <property type="project" value="TreeGrafter"/>
</dbReference>
<dbReference type="PANTHER" id="PTHR21266">
    <property type="entry name" value="IRON-SULFUR DOMAIN CONTAINING PROTEIN"/>
    <property type="match status" value="1"/>
</dbReference>
<comment type="subcellular location">
    <subcellularLocation>
        <location evidence="1">Membrane</location>
    </subcellularLocation>
</comment>
<dbReference type="Gene3D" id="3.90.380.10">
    <property type="entry name" value="Naphthalene 1,2-dioxygenase Alpha Subunit, Chain A, domain 1"/>
    <property type="match status" value="1"/>
</dbReference>
<proteinExistence type="predicted"/>
<evidence type="ECO:0000313" key="6">
    <source>
        <dbReference type="EMBL" id="PNX65831.1"/>
    </source>
</evidence>
<dbReference type="AlphaFoldDB" id="A0A2K3KHQ3"/>
<name>A0A2K3KHQ3_TRIPR</name>
<evidence type="ECO:0000313" key="7">
    <source>
        <dbReference type="Proteomes" id="UP000236291"/>
    </source>
</evidence>
<protein>
    <submittedName>
        <fullName evidence="6">Protochlorophyllide-dependent translocon component chloroplastic-like</fullName>
    </submittedName>
</protein>
<gene>
    <name evidence="6" type="ORF">L195_g054740</name>
</gene>
<evidence type="ECO:0000256" key="4">
    <source>
        <dbReference type="ARBA" id="ARBA00023002"/>
    </source>
</evidence>
<reference evidence="6 7" key="1">
    <citation type="journal article" date="2014" name="Am. J. Bot.">
        <title>Genome assembly and annotation for red clover (Trifolium pratense; Fabaceae).</title>
        <authorList>
            <person name="Istvanek J."/>
            <person name="Jaros M."/>
            <person name="Krenek A."/>
            <person name="Repkova J."/>
        </authorList>
    </citation>
    <scope>NUCLEOTIDE SEQUENCE [LARGE SCALE GENOMIC DNA]</scope>
    <source>
        <strain evidence="7">cv. Tatra</strain>
        <tissue evidence="6">Young leaves</tissue>
    </source>
</reference>
<comment type="caution">
    <text evidence="6">The sequence shown here is derived from an EMBL/GenBank/DDBJ whole genome shotgun (WGS) entry which is preliminary data.</text>
</comment>
<dbReference type="ExpressionAtlas" id="A0A2K3KHQ3">
    <property type="expression patterns" value="baseline"/>
</dbReference>
<keyword evidence="2" id="KW-0812">Transmembrane</keyword>
<dbReference type="GO" id="GO:0016020">
    <property type="term" value="C:membrane"/>
    <property type="evidence" value="ECO:0007669"/>
    <property type="project" value="UniProtKB-SubCell"/>
</dbReference>
<evidence type="ECO:0000256" key="2">
    <source>
        <dbReference type="ARBA" id="ARBA00022692"/>
    </source>
</evidence>
<dbReference type="GO" id="GO:0016491">
    <property type="term" value="F:oxidoreductase activity"/>
    <property type="evidence" value="ECO:0007669"/>
    <property type="project" value="UniProtKB-KW"/>
</dbReference>
<feature type="non-terminal residue" evidence="6">
    <location>
        <position position="99"/>
    </location>
</feature>
<keyword evidence="3" id="KW-1133">Transmembrane helix</keyword>
<evidence type="ECO:0000256" key="3">
    <source>
        <dbReference type="ARBA" id="ARBA00022989"/>
    </source>
</evidence>
<dbReference type="SUPFAM" id="SSF55961">
    <property type="entry name" value="Bet v1-like"/>
    <property type="match status" value="1"/>
</dbReference>
<accession>A0A2K3KHQ3</accession>
<evidence type="ECO:0000256" key="5">
    <source>
        <dbReference type="ARBA" id="ARBA00023136"/>
    </source>
</evidence>
<dbReference type="EMBL" id="ASHM01096852">
    <property type="protein sequence ID" value="PNX65831.1"/>
    <property type="molecule type" value="Genomic_DNA"/>
</dbReference>
<dbReference type="Proteomes" id="UP000236291">
    <property type="component" value="Unassembled WGS sequence"/>
</dbReference>
<sequence>MVGVLMDQIHTSKKACVAAYPSTVQNDILWFWPNTDPQYKDIITKKTPPFIPEIDDPSYSSLMGNREIAYGYEVLIENLMDPAHLPYAHYGMLNTPKPK</sequence>
<keyword evidence="5" id="KW-0472">Membrane</keyword>
<dbReference type="PANTHER" id="PTHR21266:SF32">
    <property type="entry name" value="CHOLESTEROL 7-DESATURASE NVD"/>
    <property type="match status" value="1"/>
</dbReference>
<dbReference type="InterPro" id="IPR050584">
    <property type="entry name" value="Cholesterol_7-desaturase"/>
</dbReference>
<reference evidence="6 7" key="2">
    <citation type="journal article" date="2017" name="Front. Plant Sci.">
        <title>Gene Classification and Mining of Molecular Markers Useful in Red Clover (Trifolium pratense) Breeding.</title>
        <authorList>
            <person name="Istvanek J."/>
            <person name="Dluhosova J."/>
            <person name="Dluhos P."/>
            <person name="Patkova L."/>
            <person name="Nedelnik J."/>
            <person name="Repkova J."/>
        </authorList>
    </citation>
    <scope>NUCLEOTIDE SEQUENCE [LARGE SCALE GENOMIC DNA]</scope>
    <source>
        <strain evidence="7">cv. Tatra</strain>
        <tissue evidence="6">Young leaves</tissue>
    </source>
</reference>
<keyword evidence="4" id="KW-0560">Oxidoreductase</keyword>
<evidence type="ECO:0000256" key="1">
    <source>
        <dbReference type="ARBA" id="ARBA00004370"/>
    </source>
</evidence>